<dbReference type="PROSITE" id="PS51309">
    <property type="entry name" value="PABC"/>
    <property type="match status" value="1"/>
</dbReference>
<dbReference type="FunFam" id="3.30.70.330:FF:000003">
    <property type="entry name" value="Polyadenylate-binding protein"/>
    <property type="match status" value="1"/>
</dbReference>
<dbReference type="InterPro" id="IPR036053">
    <property type="entry name" value="PABP-dom"/>
</dbReference>
<evidence type="ECO:0000256" key="9">
    <source>
        <dbReference type="SAM" id="Coils"/>
    </source>
</evidence>
<feature type="compositionally biased region" description="Basic and acidic residues" evidence="10">
    <location>
        <begin position="272"/>
        <end position="314"/>
    </location>
</feature>
<comment type="subcellular location">
    <subcellularLocation>
        <location evidence="2">Cytoplasm</location>
    </subcellularLocation>
    <subcellularLocation>
        <location evidence="1">Nucleus</location>
    </subcellularLocation>
</comment>
<dbReference type="Proteomes" id="UP000355283">
    <property type="component" value="Unassembled WGS sequence"/>
</dbReference>
<dbReference type="InterPro" id="IPR045305">
    <property type="entry name" value="RRM2_I_PABPs"/>
</dbReference>
<feature type="region of interest" description="Disordered" evidence="10">
    <location>
        <begin position="250"/>
        <end position="324"/>
    </location>
</feature>
<accession>A0A4D9DFN5</accession>
<dbReference type="Gene3D" id="1.10.1900.10">
    <property type="entry name" value="c-terminal domain of poly(a) binding protein"/>
    <property type="match status" value="1"/>
</dbReference>
<dbReference type="EMBL" id="SDOX01000005">
    <property type="protein sequence ID" value="TFJ87489.1"/>
    <property type="molecule type" value="Genomic_DNA"/>
</dbReference>
<evidence type="ECO:0000256" key="2">
    <source>
        <dbReference type="ARBA" id="ARBA00004496"/>
    </source>
</evidence>
<gene>
    <name evidence="13" type="ORF">NSK_000841</name>
</gene>
<evidence type="ECO:0000256" key="5">
    <source>
        <dbReference type="ARBA" id="ARBA00022737"/>
    </source>
</evidence>
<dbReference type="InterPro" id="IPR003954">
    <property type="entry name" value="RRM_euk-type"/>
</dbReference>
<keyword evidence="5" id="KW-0677">Repeat</keyword>
<evidence type="ECO:0000256" key="4">
    <source>
        <dbReference type="ARBA" id="ARBA00022490"/>
    </source>
</evidence>
<evidence type="ECO:0000313" key="13">
    <source>
        <dbReference type="EMBL" id="TFJ87489.1"/>
    </source>
</evidence>
<evidence type="ECO:0000256" key="10">
    <source>
        <dbReference type="SAM" id="MobiDB-lite"/>
    </source>
</evidence>
<evidence type="ECO:0000256" key="6">
    <source>
        <dbReference type="ARBA" id="ARBA00022884"/>
    </source>
</evidence>
<keyword evidence="14" id="KW-1185">Reference proteome</keyword>
<dbReference type="GO" id="GO:0003723">
    <property type="term" value="F:RNA binding"/>
    <property type="evidence" value="ECO:0007669"/>
    <property type="project" value="UniProtKB-UniRule"/>
</dbReference>
<dbReference type="InterPro" id="IPR012677">
    <property type="entry name" value="Nucleotide-bd_a/b_plait_sf"/>
</dbReference>
<evidence type="ECO:0000259" key="12">
    <source>
        <dbReference type="PROSITE" id="PS51309"/>
    </source>
</evidence>
<feature type="compositionally biased region" description="Acidic residues" evidence="10">
    <location>
        <begin position="253"/>
        <end position="271"/>
    </location>
</feature>
<evidence type="ECO:0000256" key="7">
    <source>
        <dbReference type="ARBA" id="ARBA00023242"/>
    </source>
</evidence>
<reference evidence="13 14" key="1">
    <citation type="submission" date="2019-01" db="EMBL/GenBank/DDBJ databases">
        <title>Nuclear Genome Assembly of the Microalgal Biofuel strain Nannochloropsis salina CCMP1776.</title>
        <authorList>
            <person name="Hovde B."/>
        </authorList>
    </citation>
    <scope>NUCLEOTIDE SEQUENCE [LARGE SCALE GENOMIC DNA]</scope>
    <source>
        <strain evidence="13 14">CCMP1776</strain>
    </source>
</reference>
<evidence type="ECO:0000259" key="11">
    <source>
        <dbReference type="PROSITE" id="PS50102"/>
    </source>
</evidence>
<feature type="domain" description="RRM" evidence="11">
    <location>
        <begin position="394"/>
        <end position="472"/>
    </location>
</feature>
<dbReference type="CDD" id="cd12378">
    <property type="entry name" value="RRM1_I_PABPs"/>
    <property type="match status" value="1"/>
</dbReference>
<feature type="domain" description="RRM" evidence="11">
    <location>
        <begin position="130"/>
        <end position="207"/>
    </location>
</feature>
<dbReference type="CDD" id="cd12381">
    <property type="entry name" value="RRM4_I_PABPs"/>
    <property type="match status" value="1"/>
</dbReference>
<dbReference type="Pfam" id="PF00076">
    <property type="entry name" value="RRM_1"/>
    <property type="match status" value="4"/>
</dbReference>
<feature type="region of interest" description="Disordered" evidence="10">
    <location>
        <begin position="560"/>
        <end position="609"/>
    </location>
</feature>
<evidence type="ECO:0000313" key="14">
    <source>
        <dbReference type="Proteomes" id="UP000355283"/>
    </source>
</evidence>
<feature type="coiled-coil region" evidence="9">
    <location>
        <begin position="359"/>
        <end position="386"/>
    </location>
</feature>
<keyword evidence="9" id="KW-0175">Coiled coil</keyword>
<feature type="domain" description="PABC" evidence="12">
    <location>
        <begin position="648"/>
        <end position="725"/>
    </location>
</feature>
<proteinExistence type="inferred from homology"/>
<dbReference type="SMART" id="SM00517">
    <property type="entry name" value="PolyA"/>
    <property type="match status" value="1"/>
</dbReference>
<feature type="compositionally biased region" description="Gly residues" evidence="10">
    <location>
        <begin position="561"/>
        <end position="579"/>
    </location>
</feature>
<comment type="similarity">
    <text evidence="3">Belongs to the polyadenylate-binding protein type-1 family.</text>
</comment>
<dbReference type="InterPro" id="IPR035979">
    <property type="entry name" value="RBD_domain_sf"/>
</dbReference>
<dbReference type="PANTHER" id="PTHR24012">
    <property type="entry name" value="RNA BINDING PROTEIN"/>
    <property type="match status" value="1"/>
</dbReference>
<dbReference type="InterPro" id="IPR002004">
    <property type="entry name" value="PABP_HYD_C"/>
</dbReference>
<feature type="domain" description="RRM" evidence="11">
    <location>
        <begin position="216"/>
        <end position="368"/>
    </location>
</feature>
<dbReference type="InterPro" id="IPR034364">
    <property type="entry name" value="PABP_RRM1"/>
</dbReference>
<evidence type="ECO:0000256" key="1">
    <source>
        <dbReference type="ARBA" id="ARBA00004123"/>
    </source>
</evidence>
<evidence type="ECO:0008006" key="15">
    <source>
        <dbReference type="Google" id="ProtNLM"/>
    </source>
</evidence>
<dbReference type="AlphaFoldDB" id="A0A4D9DFN5"/>
<keyword evidence="7" id="KW-0539">Nucleus</keyword>
<dbReference type="Pfam" id="PF00658">
    <property type="entry name" value="MLLE"/>
    <property type="match status" value="1"/>
</dbReference>
<feature type="compositionally biased region" description="Low complexity" evidence="10">
    <location>
        <begin position="599"/>
        <end position="608"/>
    </location>
</feature>
<comment type="caution">
    <text evidence="13">The sequence shown here is derived from an EMBL/GenBank/DDBJ whole genome shotgun (WGS) entry which is preliminary data.</text>
</comment>
<dbReference type="InterPro" id="IPR000504">
    <property type="entry name" value="RRM_dom"/>
</dbReference>
<sequence length="732" mass="80288">MDAATANANTGMNGGANMPAQGAAAGTGAGSGAPMYGNVRSASLYVGDLAPSTTESQLFEAFSQIGKIQSIRILRDAITRQSLGYAYVNYYDTMDAERAIDVLNFQPINGRPCRVMWVQRDPYLRKTGVGNIVIKNLHPTIDNKTLFDTFSVFGNILSCKVVTDEHGQSRGFGFVHFDSEASAQGCIADVNGKIIGGQEVVVEPFKRGHKVEALWTNLYVKNVPLDWDDARFKSEFEKYGEITSAVLRKVDESEVDEQADDEEEEEEEGAGAEEKEGKTKEEKEKEGEEKGEGEGEEAKEGEEEKEKKKKEESKPAVLPGTKNRGFGFVNFVEHEAAKKAMEEMNGKKFPEAGSTEADKEMYVRRLQTKKERQKELRDKHALIKKERLTKFQGCNLYIKNLDESLDDEWLRTNFGKFGTITSARVMRDPNTGASKGFGFVCYSTPEEASAAIQKMNNKMFVGKPVYVALSQVASQRREMLAVSFQQQQQQRGMIPPMQNAPFYPPPAGMGMQQPPYLSMGPYGQPMRGPGGMLPQRGMPLNPGMMRPMYRMPDYRRQDMGGMEGGPGGLMGGRPGGPGGPKQAYNQRHQGQQQGGGIRGRQQGRMVQAGPGGMMGGGMPQHMQAPMGGPAEGGYQHAQEGVQGGAPQGGAIDPTRLASASLEEQKTILGEQLYPLIVRREPELAGKITGMILELDNTEILHLLESPESLDEKVQEAIKVLQEFNTHAKDGSE</sequence>
<dbReference type="FunFam" id="3.30.70.330:FF:000651">
    <property type="entry name" value="Poly(A) binding protein cytoplasmic 1 like"/>
    <property type="match status" value="1"/>
</dbReference>
<organism evidence="13 14">
    <name type="scientific">Nannochloropsis salina CCMP1776</name>
    <dbReference type="NCBI Taxonomy" id="1027361"/>
    <lineage>
        <taxon>Eukaryota</taxon>
        <taxon>Sar</taxon>
        <taxon>Stramenopiles</taxon>
        <taxon>Ochrophyta</taxon>
        <taxon>Eustigmatophyceae</taxon>
        <taxon>Eustigmatales</taxon>
        <taxon>Monodopsidaceae</taxon>
        <taxon>Microchloropsis</taxon>
        <taxon>Microchloropsis salina</taxon>
    </lineage>
</organism>
<dbReference type="SMART" id="SM00360">
    <property type="entry name" value="RRM"/>
    <property type="match status" value="4"/>
</dbReference>
<feature type="domain" description="RRM" evidence="11">
    <location>
        <begin position="42"/>
        <end position="120"/>
    </location>
</feature>
<evidence type="ECO:0000256" key="3">
    <source>
        <dbReference type="ARBA" id="ARBA00008557"/>
    </source>
</evidence>
<keyword evidence="6 8" id="KW-0694">RNA-binding</keyword>
<dbReference type="SUPFAM" id="SSF63570">
    <property type="entry name" value="PABC (PABP) domain"/>
    <property type="match status" value="1"/>
</dbReference>
<dbReference type="SUPFAM" id="SSF54928">
    <property type="entry name" value="RNA-binding domain, RBD"/>
    <property type="match status" value="3"/>
</dbReference>
<dbReference type="Gene3D" id="3.30.70.330">
    <property type="match status" value="4"/>
</dbReference>
<keyword evidence="4" id="KW-0963">Cytoplasm</keyword>
<dbReference type="OrthoDB" id="19742at2759"/>
<dbReference type="GO" id="GO:0005737">
    <property type="term" value="C:cytoplasm"/>
    <property type="evidence" value="ECO:0007669"/>
    <property type="project" value="UniProtKB-SubCell"/>
</dbReference>
<evidence type="ECO:0000256" key="8">
    <source>
        <dbReference type="PROSITE-ProRule" id="PRU00176"/>
    </source>
</evidence>
<dbReference type="SMART" id="SM00361">
    <property type="entry name" value="RRM_1"/>
    <property type="match status" value="2"/>
</dbReference>
<dbReference type="GO" id="GO:0005634">
    <property type="term" value="C:nucleus"/>
    <property type="evidence" value="ECO:0007669"/>
    <property type="project" value="UniProtKB-SubCell"/>
</dbReference>
<dbReference type="PROSITE" id="PS50102">
    <property type="entry name" value="RRM"/>
    <property type="match status" value="4"/>
</dbReference>
<protein>
    <recommendedName>
        <fullName evidence="15">PABP</fullName>
    </recommendedName>
</protein>
<name>A0A4D9DFN5_9STRA</name>
<dbReference type="CDD" id="cd12379">
    <property type="entry name" value="RRM2_I_PABPs"/>
    <property type="match status" value="1"/>
</dbReference>